<evidence type="ECO:0000259" key="8">
    <source>
        <dbReference type="Pfam" id="PF02687"/>
    </source>
</evidence>
<sequence length="843" mass="93672">MNIATNHGKAVTRLAKRSFRTNRMRNLIIICAVVLTTLLITSVFTMGFSINRSMEQTQMRTAGGDFHGSFKYLSPEEADKLAQHPSIKQYGKAVLIGYAVNDEFRASRLEINQIDENIAKHSFIRLEEGKLPEGENEIVLNTWALDLLGVPHQLGAKVDLDMDINGEQVSRTFDLSGYYEADQYLAMSGLAFLSEAFVRENISHIDPEQTKQTGTYVNTTRLDVMFNNSYGIEDKIKKVMSDTGIKADYGVNWAYSSVGIFENPMNVLPYVGLILIIMLSGYLLIYNIFHISVVRDIKFYGLLKTIGTTPRQLRKIITMQANRLFLTALPIGLALGYGVGLWLMPMMKSFSLMEEESVYSISPLIFIGAALFSYLTVRIAASKPGRTASRISPVEAVRFTGLSGTGRKKTKRSTQGAKLSRMALANLLRHKKKLILMLASLSLSLILFSIIYTVISSFDVNKYLSAFISGDIVVKEMPDRSQRYSEGGTAALTDDVVKSLGAIDGVKSVDKVYFQGDLLKINETIRQTLEPFAVNEDPQMPIFTSILSRGSIELQVHGIDPGWYDVIHNGDIVSGSFDRGKFATGNYVLVTEALLDGGNDVYAVYYRPGDRIKLDSMDKSYEVMAVLKSNALYAAGTQSYNSAGFKVYFPAEEFARSIENPGIMSATLHVDPAKLEQVMRTVQSMVDSNPDLMMKSREDYKKEMDGFIRIFQTIGYGLSLIIALIGILNYINTVITGIMSRRNEFAILESVGMTRKQLKKTLIFEGLYGVLLVGLIGGTAGLYLTYRVAKSISENMAFTVFRMSVWPIASAVPLLVAISLAITLAAYRWLSKASIVERLREAE</sequence>
<keyword evidence="10" id="KW-1185">Reference proteome</keyword>
<dbReference type="Proteomes" id="UP000253090">
    <property type="component" value="Unassembled WGS sequence"/>
</dbReference>
<evidence type="ECO:0000256" key="1">
    <source>
        <dbReference type="ARBA" id="ARBA00004651"/>
    </source>
</evidence>
<feature type="transmembrane region" description="Helical" evidence="7">
    <location>
        <begin position="267"/>
        <end position="289"/>
    </location>
</feature>
<dbReference type="GO" id="GO:0005886">
    <property type="term" value="C:plasma membrane"/>
    <property type="evidence" value="ECO:0007669"/>
    <property type="project" value="UniProtKB-SubCell"/>
</dbReference>
<gene>
    <name evidence="9" type="ORF">DFP94_108179</name>
</gene>
<evidence type="ECO:0000256" key="6">
    <source>
        <dbReference type="ARBA" id="ARBA00038076"/>
    </source>
</evidence>
<evidence type="ECO:0000256" key="4">
    <source>
        <dbReference type="ARBA" id="ARBA00022989"/>
    </source>
</evidence>
<keyword evidence="5 7" id="KW-0472">Membrane</keyword>
<feature type="domain" description="ABC3 transporter permease C-terminal" evidence="8">
    <location>
        <begin position="273"/>
        <end position="384"/>
    </location>
</feature>
<feature type="transmembrane region" description="Helical" evidence="7">
    <location>
        <begin position="324"/>
        <end position="345"/>
    </location>
</feature>
<dbReference type="Pfam" id="PF02687">
    <property type="entry name" value="FtsX"/>
    <property type="match status" value="2"/>
</dbReference>
<organism evidence="9 10">
    <name type="scientific">Fontibacillus phaseoli</name>
    <dbReference type="NCBI Taxonomy" id="1416533"/>
    <lineage>
        <taxon>Bacteria</taxon>
        <taxon>Bacillati</taxon>
        <taxon>Bacillota</taxon>
        <taxon>Bacilli</taxon>
        <taxon>Bacillales</taxon>
        <taxon>Paenibacillaceae</taxon>
        <taxon>Fontibacillus</taxon>
    </lineage>
</organism>
<accession>A0A369BB44</accession>
<dbReference type="GO" id="GO:0022857">
    <property type="term" value="F:transmembrane transporter activity"/>
    <property type="evidence" value="ECO:0007669"/>
    <property type="project" value="TreeGrafter"/>
</dbReference>
<feature type="transmembrane region" description="Helical" evidence="7">
    <location>
        <begin position="434"/>
        <end position="455"/>
    </location>
</feature>
<feature type="transmembrane region" description="Helical" evidence="7">
    <location>
        <begin position="357"/>
        <end position="377"/>
    </location>
</feature>
<evidence type="ECO:0000256" key="2">
    <source>
        <dbReference type="ARBA" id="ARBA00022475"/>
    </source>
</evidence>
<reference evidence="9 10" key="1">
    <citation type="submission" date="2018-07" db="EMBL/GenBank/DDBJ databases">
        <title>Genomic Encyclopedia of Type Strains, Phase III (KMG-III): the genomes of soil and plant-associated and newly described type strains.</title>
        <authorList>
            <person name="Whitman W."/>
        </authorList>
    </citation>
    <scope>NUCLEOTIDE SEQUENCE [LARGE SCALE GENOMIC DNA]</scope>
    <source>
        <strain evidence="9 10">CECT 8333</strain>
    </source>
</reference>
<name>A0A369BB44_9BACL</name>
<evidence type="ECO:0000256" key="3">
    <source>
        <dbReference type="ARBA" id="ARBA00022692"/>
    </source>
</evidence>
<evidence type="ECO:0000256" key="7">
    <source>
        <dbReference type="SAM" id="Phobius"/>
    </source>
</evidence>
<dbReference type="InterPro" id="IPR003838">
    <property type="entry name" value="ABC3_permease_C"/>
</dbReference>
<proteinExistence type="inferred from homology"/>
<evidence type="ECO:0000256" key="5">
    <source>
        <dbReference type="ARBA" id="ARBA00023136"/>
    </source>
</evidence>
<dbReference type="RefSeq" id="WP_114497912.1">
    <property type="nucleotide sequence ID" value="NZ_QPJW01000008.1"/>
</dbReference>
<evidence type="ECO:0000313" key="10">
    <source>
        <dbReference type="Proteomes" id="UP000253090"/>
    </source>
</evidence>
<feature type="transmembrane region" description="Helical" evidence="7">
    <location>
        <begin position="762"/>
        <end position="786"/>
    </location>
</feature>
<protein>
    <submittedName>
        <fullName evidence="9">Putative ABC transport system permease protein</fullName>
    </submittedName>
</protein>
<dbReference type="PANTHER" id="PTHR30572:SF4">
    <property type="entry name" value="ABC TRANSPORTER PERMEASE YTRF"/>
    <property type="match status" value="1"/>
</dbReference>
<comment type="subcellular location">
    <subcellularLocation>
        <location evidence="1">Cell membrane</location>
        <topology evidence="1">Multi-pass membrane protein</topology>
    </subcellularLocation>
</comment>
<dbReference type="PANTHER" id="PTHR30572">
    <property type="entry name" value="MEMBRANE COMPONENT OF TRANSPORTER-RELATED"/>
    <property type="match status" value="1"/>
</dbReference>
<comment type="caution">
    <text evidence="9">The sequence shown here is derived from an EMBL/GenBank/DDBJ whole genome shotgun (WGS) entry which is preliminary data.</text>
</comment>
<keyword evidence="4 7" id="KW-1133">Transmembrane helix</keyword>
<comment type="similarity">
    <text evidence="6">Belongs to the ABC-4 integral membrane protein family.</text>
</comment>
<evidence type="ECO:0000313" key="9">
    <source>
        <dbReference type="EMBL" id="RCX17818.1"/>
    </source>
</evidence>
<keyword evidence="3 7" id="KW-0812">Transmembrane</keyword>
<dbReference type="InterPro" id="IPR050250">
    <property type="entry name" value="Macrolide_Exporter_MacB"/>
</dbReference>
<feature type="domain" description="ABC3 transporter permease C-terminal" evidence="8">
    <location>
        <begin position="718"/>
        <end position="834"/>
    </location>
</feature>
<feature type="transmembrane region" description="Helical" evidence="7">
    <location>
        <begin position="27"/>
        <end position="50"/>
    </location>
</feature>
<dbReference type="OrthoDB" id="1694171at2"/>
<keyword evidence="2" id="KW-1003">Cell membrane</keyword>
<dbReference type="AlphaFoldDB" id="A0A369BB44"/>
<feature type="transmembrane region" description="Helical" evidence="7">
    <location>
        <begin position="806"/>
        <end position="830"/>
    </location>
</feature>
<dbReference type="EMBL" id="QPJW01000008">
    <property type="protein sequence ID" value="RCX17818.1"/>
    <property type="molecule type" value="Genomic_DNA"/>
</dbReference>
<feature type="transmembrane region" description="Helical" evidence="7">
    <location>
        <begin position="714"/>
        <end position="732"/>
    </location>
</feature>